<gene>
    <name evidence="8" type="primary">dnaA</name>
    <name evidence="14" type="ORF">HQ43_09640</name>
</gene>
<name>A0ABR4XKN2_9PORP</name>
<feature type="domain" description="Chromosomal replication initiator DnaA C-terminal" evidence="13">
    <location>
        <begin position="365"/>
        <end position="434"/>
    </location>
</feature>
<feature type="binding site" evidence="8">
    <location>
        <position position="167"/>
    </location>
    <ligand>
        <name>ATP</name>
        <dbReference type="ChEBI" id="CHEBI:30616"/>
    </ligand>
</feature>
<keyword evidence="5 8" id="KW-0067">ATP-binding</keyword>
<evidence type="ECO:0000256" key="1">
    <source>
        <dbReference type="ARBA" id="ARBA00006583"/>
    </source>
</evidence>
<dbReference type="EMBL" id="JQZV01000013">
    <property type="protein sequence ID" value="KGN92262.1"/>
    <property type="molecule type" value="Genomic_DNA"/>
</dbReference>
<comment type="domain">
    <text evidence="8">Domain I is involved in oligomerization and binding regulators, domain II is flexibile and of varying length in different bacteria, domain III forms the AAA+ region, while domain IV binds dsDNA.</text>
</comment>
<dbReference type="Pfam" id="PF00308">
    <property type="entry name" value="Bac_DnaA"/>
    <property type="match status" value="1"/>
</dbReference>
<dbReference type="InterPro" id="IPR013317">
    <property type="entry name" value="DnaA_dom"/>
</dbReference>
<dbReference type="CDD" id="cd00009">
    <property type="entry name" value="AAA"/>
    <property type="match status" value="1"/>
</dbReference>
<dbReference type="InterPro" id="IPR001957">
    <property type="entry name" value="Chromosome_initiator_DnaA"/>
</dbReference>
<comment type="caution">
    <text evidence="14">The sequence shown here is derived from an EMBL/GenBank/DDBJ whole genome shotgun (WGS) entry which is preliminary data.</text>
</comment>
<feature type="domain" description="AAA+ ATPase" evidence="12">
    <location>
        <begin position="153"/>
        <end position="285"/>
    </location>
</feature>
<evidence type="ECO:0000256" key="2">
    <source>
        <dbReference type="ARBA" id="ARBA00022490"/>
    </source>
</evidence>
<dbReference type="InterPro" id="IPR010921">
    <property type="entry name" value="Trp_repressor/repl_initiator"/>
</dbReference>
<keyword evidence="7 8" id="KW-0238">DNA-binding</keyword>
<comment type="similarity">
    <text evidence="1 8 11">Belongs to the DnaA family.</text>
</comment>
<dbReference type="InterPro" id="IPR038454">
    <property type="entry name" value="DnaA_N_sf"/>
</dbReference>
<dbReference type="Gene3D" id="1.10.8.60">
    <property type="match status" value="1"/>
</dbReference>
<feature type="region of interest" description="Domain I, interacts with DnaA modulators" evidence="8">
    <location>
        <begin position="1"/>
        <end position="110"/>
    </location>
</feature>
<feature type="region of interest" description="Domain IV, binds dsDNA" evidence="8">
    <location>
        <begin position="338"/>
        <end position="457"/>
    </location>
</feature>
<evidence type="ECO:0000256" key="4">
    <source>
        <dbReference type="ARBA" id="ARBA00022741"/>
    </source>
</evidence>
<evidence type="ECO:0000256" key="10">
    <source>
        <dbReference type="RuleBase" id="RU000577"/>
    </source>
</evidence>
<dbReference type="Proteomes" id="UP000030101">
    <property type="component" value="Unassembled WGS sequence"/>
</dbReference>
<dbReference type="Gene3D" id="1.10.1750.10">
    <property type="match status" value="1"/>
</dbReference>
<proteinExistence type="inferred from homology"/>
<dbReference type="InterPro" id="IPR003593">
    <property type="entry name" value="AAA+_ATPase"/>
</dbReference>
<dbReference type="PRINTS" id="PR00051">
    <property type="entry name" value="DNAA"/>
</dbReference>
<comment type="function">
    <text evidence="8 10">Plays an essential role in the initiation and regulation of chromosomal replication. ATP-DnaA binds to the origin of replication (oriC) to initiate formation of the DNA replication initiation complex once per cell cycle. Binds the DnaA box (a 9 base pair repeat at the origin) and separates the double-stranded (ds)DNA. Forms a right-handed helical filament on oriC DNA; dsDNA binds to the exterior of the filament while single-stranded (ss)DNA is stabiized in the filament's interior. The ATP-DnaA-oriC complex binds and stabilizes one strand of the AT-rich DNA unwinding element (DUE), permitting loading of DNA polymerase. After initiation quickly degrades to an ADP-DnaA complex that is not apt for DNA replication. Binds acidic phospholipids.</text>
</comment>
<dbReference type="PANTHER" id="PTHR30050:SF2">
    <property type="entry name" value="CHROMOSOMAL REPLICATION INITIATOR PROTEIN DNAA"/>
    <property type="match status" value="1"/>
</dbReference>
<dbReference type="Gene3D" id="3.30.300.180">
    <property type="match status" value="1"/>
</dbReference>
<dbReference type="InterPro" id="IPR027417">
    <property type="entry name" value="P-loop_NTPase"/>
</dbReference>
<keyword evidence="4 8" id="KW-0547">Nucleotide-binding</keyword>
<dbReference type="SMART" id="SM00382">
    <property type="entry name" value="AAA"/>
    <property type="match status" value="1"/>
</dbReference>
<evidence type="ECO:0000256" key="3">
    <source>
        <dbReference type="ARBA" id="ARBA00022705"/>
    </source>
</evidence>
<dbReference type="RefSeq" id="WP_036792908.1">
    <property type="nucleotide sequence ID" value="NZ_JQZV01000013.1"/>
</dbReference>
<accession>A0ABR4XKN2</accession>
<sequence>MNHILQQVWQQCLSYISEEISSPSDYTRWFAPIVPVSLEGKKLTLRLPSELHFDHIEKQYKDPFKRSLEKYIGENFELEYEIFEGVAVPKYSAEKVDVQAISTSVKNSDNSQKSPFRTNLEPQLTFDSYVYGDSNLMVYNAAQAIIANPGSSLFNPLFIYGASGVGKTHILHAIGNAILNSYPEKRVVYVSAQMFKMQYVEASYRRKRPEDFIQFYQNMDILLLDDVQELRDAVSTQSAFFQIFNNLRALGRHIIMTSDRPAVDLDGLEERLYTRMKWGLTAEIERPDTELRKKILTRMMGQYNISLPQEVFDIIIASTSQNVRELEGVTKTLFAHHTMSHKPISMELTTKILKQYVKYEKKVITIQDIVEAVCSHFDIEPHLLQQKCRKRQIVLSRQIAMYLCKELTDSSFSVIGAEVGGQDHSTVIYACKSIENLLSTNAPNIAEDIAEIKSLLV</sequence>
<dbReference type="SUPFAM" id="SSF52540">
    <property type="entry name" value="P-loop containing nucleoside triphosphate hydrolases"/>
    <property type="match status" value="1"/>
</dbReference>
<dbReference type="Pfam" id="PF11638">
    <property type="entry name" value="DnaA_N"/>
    <property type="match status" value="1"/>
</dbReference>
<evidence type="ECO:0000256" key="7">
    <source>
        <dbReference type="ARBA" id="ARBA00023125"/>
    </source>
</evidence>
<evidence type="ECO:0000256" key="9">
    <source>
        <dbReference type="NCBIfam" id="TIGR00362"/>
    </source>
</evidence>
<comment type="subcellular location">
    <subcellularLocation>
        <location evidence="8">Cytoplasm</location>
    </subcellularLocation>
</comment>
<dbReference type="InterPro" id="IPR024633">
    <property type="entry name" value="DnaA_N_dom"/>
</dbReference>
<dbReference type="SMART" id="SM00760">
    <property type="entry name" value="Bac_DnaA_C"/>
    <property type="match status" value="1"/>
</dbReference>
<dbReference type="Gene3D" id="3.40.50.300">
    <property type="entry name" value="P-loop containing nucleotide triphosphate hydrolases"/>
    <property type="match status" value="1"/>
</dbReference>
<evidence type="ECO:0000313" key="14">
    <source>
        <dbReference type="EMBL" id="KGN92262.1"/>
    </source>
</evidence>
<dbReference type="InterPro" id="IPR013159">
    <property type="entry name" value="DnaA_C"/>
</dbReference>
<dbReference type="SUPFAM" id="SSF48295">
    <property type="entry name" value="TrpR-like"/>
    <property type="match status" value="1"/>
</dbReference>
<evidence type="ECO:0000256" key="6">
    <source>
        <dbReference type="ARBA" id="ARBA00023121"/>
    </source>
</evidence>
<dbReference type="InterPro" id="IPR020591">
    <property type="entry name" value="Chromosome_initiator_DnaA-like"/>
</dbReference>
<evidence type="ECO:0000259" key="13">
    <source>
        <dbReference type="SMART" id="SM00760"/>
    </source>
</evidence>
<evidence type="ECO:0000256" key="5">
    <source>
        <dbReference type="ARBA" id="ARBA00022840"/>
    </source>
</evidence>
<keyword evidence="6 8" id="KW-0446">Lipid-binding</keyword>
<organism evidence="14 15">
    <name type="scientific">Porphyromonas canoris</name>
    <dbReference type="NCBI Taxonomy" id="36875"/>
    <lineage>
        <taxon>Bacteria</taxon>
        <taxon>Pseudomonadati</taxon>
        <taxon>Bacteroidota</taxon>
        <taxon>Bacteroidia</taxon>
        <taxon>Bacteroidales</taxon>
        <taxon>Porphyromonadaceae</taxon>
        <taxon>Porphyromonas</taxon>
    </lineage>
</organism>
<protein>
    <recommendedName>
        <fullName evidence="8 9">Chromosomal replication initiator protein DnaA</fullName>
    </recommendedName>
</protein>
<dbReference type="PANTHER" id="PTHR30050">
    <property type="entry name" value="CHROMOSOMAL REPLICATION INITIATOR PROTEIN DNAA"/>
    <property type="match status" value="1"/>
</dbReference>
<evidence type="ECO:0000313" key="15">
    <source>
        <dbReference type="Proteomes" id="UP000030101"/>
    </source>
</evidence>
<evidence type="ECO:0000259" key="12">
    <source>
        <dbReference type="SMART" id="SM00382"/>
    </source>
</evidence>
<comment type="caution">
    <text evidence="8">Lacks conserved residue(s) required for the propagation of feature annotation.</text>
</comment>
<feature type="binding site" evidence="8">
    <location>
        <position position="168"/>
    </location>
    <ligand>
        <name>ATP</name>
        <dbReference type="ChEBI" id="CHEBI:30616"/>
    </ligand>
</feature>
<dbReference type="Pfam" id="PF08299">
    <property type="entry name" value="Bac_DnaA_C"/>
    <property type="match status" value="1"/>
</dbReference>
<keyword evidence="3 8" id="KW-0235">DNA replication</keyword>
<feature type="binding site" evidence="8">
    <location>
        <position position="166"/>
    </location>
    <ligand>
        <name>ATP</name>
        <dbReference type="ChEBI" id="CHEBI:30616"/>
    </ligand>
</feature>
<dbReference type="CDD" id="cd06571">
    <property type="entry name" value="Bac_DnaA_C"/>
    <property type="match status" value="1"/>
</dbReference>
<evidence type="ECO:0000256" key="8">
    <source>
        <dbReference type="HAMAP-Rule" id="MF_00377"/>
    </source>
</evidence>
<dbReference type="HAMAP" id="MF_00377">
    <property type="entry name" value="DnaA_bact"/>
    <property type="match status" value="1"/>
</dbReference>
<dbReference type="NCBIfam" id="TIGR00362">
    <property type="entry name" value="DnaA"/>
    <property type="match status" value="1"/>
</dbReference>
<comment type="subunit">
    <text evidence="8">Oligomerizes as a right-handed, spiral filament on DNA at oriC.</text>
</comment>
<keyword evidence="15" id="KW-1185">Reference proteome</keyword>
<keyword evidence="2 8" id="KW-0963">Cytoplasm</keyword>
<feature type="binding site" evidence="8">
    <location>
        <position position="164"/>
    </location>
    <ligand>
        <name>ATP</name>
        <dbReference type="ChEBI" id="CHEBI:30616"/>
    </ligand>
</feature>
<reference evidence="14 15" key="1">
    <citation type="submission" date="2014-08" db="EMBL/GenBank/DDBJ databases">
        <title>Porphyromonas canoris strain:OH2762 Genome sequencing.</title>
        <authorList>
            <person name="Wallis C."/>
            <person name="Deusch O."/>
            <person name="O'Flynn C."/>
            <person name="Davis I."/>
            <person name="Jospin G."/>
            <person name="Darling A.E."/>
            <person name="Coil D.A."/>
            <person name="Alexiev A."/>
            <person name="Horsfall A."/>
            <person name="Kirkwood N."/>
            <person name="Harris S."/>
            <person name="Eisen J.A."/>
        </authorList>
    </citation>
    <scope>NUCLEOTIDE SEQUENCE [LARGE SCALE GENOMIC DNA]</scope>
    <source>
        <strain evidence="15">COT-108 OH2762</strain>
    </source>
</reference>
<evidence type="ECO:0000256" key="11">
    <source>
        <dbReference type="RuleBase" id="RU004227"/>
    </source>
</evidence>